<dbReference type="AlphaFoldDB" id="X0V1M9"/>
<name>X0V1M9_9ZZZZ</name>
<dbReference type="PRINTS" id="PR00081">
    <property type="entry name" value="GDHRDH"/>
</dbReference>
<sequence length="107" mass="11837">YGMMATNVSIHYCAAKAGIAQMTKALALDWARFNINVNCIVPGQIATELTRRQQDDEAHRKFLDFKIPFKRFGQPEELVGPALLLASQASDYMTGAIVVVDGGYSIW</sequence>
<protein>
    <recommendedName>
        <fullName evidence="3">SDR family oxidoreductase</fullName>
    </recommendedName>
</protein>
<evidence type="ECO:0000313" key="2">
    <source>
        <dbReference type="EMBL" id="GAG12000.1"/>
    </source>
</evidence>
<dbReference type="GO" id="GO:0016616">
    <property type="term" value="F:oxidoreductase activity, acting on the CH-OH group of donors, NAD or NADP as acceptor"/>
    <property type="evidence" value="ECO:0007669"/>
    <property type="project" value="TreeGrafter"/>
</dbReference>
<gene>
    <name evidence="2" type="ORF">S01H1_41205</name>
</gene>
<feature type="non-terminal residue" evidence="2">
    <location>
        <position position="1"/>
    </location>
</feature>
<dbReference type="SUPFAM" id="SSF51735">
    <property type="entry name" value="NAD(P)-binding Rossmann-fold domains"/>
    <property type="match status" value="1"/>
</dbReference>
<evidence type="ECO:0000256" key="1">
    <source>
        <dbReference type="ARBA" id="ARBA00006484"/>
    </source>
</evidence>
<proteinExistence type="inferred from homology"/>
<comment type="similarity">
    <text evidence="1">Belongs to the short-chain dehydrogenases/reductases (SDR) family.</text>
</comment>
<evidence type="ECO:0008006" key="3">
    <source>
        <dbReference type="Google" id="ProtNLM"/>
    </source>
</evidence>
<comment type="caution">
    <text evidence="2">The sequence shown here is derived from an EMBL/GenBank/DDBJ whole genome shotgun (WGS) entry which is preliminary data.</text>
</comment>
<dbReference type="EMBL" id="BARS01026125">
    <property type="protein sequence ID" value="GAG12000.1"/>
    <property type="molecule type" value="Genomic_DNA"/>
</dbReference>
<dbReference type="Gene3D" id="3.40.50.720">
    <property type="entry name" value="NAD(P)-binding Rossmann-like Domain"/>
    <property type="match status" value="1"/>
</dbReference>
<accession>X0V1M9</accession>
<dbReference type="InterPro" id="IPR002347">
    <property type="entry name" value="SDR_fam"/>
</dbReference>
<dbReference type="Pfam" id="PF13561">
    <property type="entry name" value="adh_short_C2"/>
    <property type="match status" value="1"/>
</dbReference>
<dbReference type="PANTHER" id="PTHR42760">
    <property type="entry name" value="SHORT-CHAIN DEHYDROGENASES/REDUCTASES FAMILY MEMBER"/>
    <property type="match status" value="1"/>
</dbReference>
<organism evidence="2">
    <name type="scientific">marine sediment metagenome</name>
    <dbReference type="NCBI Taxonomy" id="412755"/>
    <lineage>
        <taxon>unclassified sequences</taxon>
        <taxon>metagenomes</taxon>
        <taxon>ecological metagenomes</taxon>
    </lineage>
</organism>
<dbReference type="InterPro" id="IPR036291">
    <property type="entry name" value="NAD(P)-bd_dom_sf"/>
</dbReference>
<reference evidence="2" key="1">
    <citation type="journal article" date="2014" name="Front. Microbiol.">
        <title>High frequency of phylogenetically diverse reductive dehalogenase-homologous genes in deep subseafloor sedimentary metagenomes.</title>
        <authorList>
            <person name="Kawai M."/>
            <person name="Futagami T."/>
            <person name="Toyoda A."/>
            <person name="Takaki Y."/>
            <person name="Nishi S."/>
            <person name="Hori S."/>
            <person name="Arai W."/>
            <person name="Tsubouchi T."/>
            <person name="Morono Y."/>
            <person name="Uchiyama I."/>
            <person name="Ito T."/>
            <person name="Fujiyama A."/>
            <person name="Inagaki F."/>
            <person name="Takami H."/>
        </authorList>
    </citation>
    <scope>NUCLEOTIDE SEQUENCE</scope>
    <source>
        <strain evidence="2">Expedition CK06-06</strain>
    </source>
</reference>